<organism evidence="2 3">
    <name type="scientific">Winogradskya consettensis</name>
    <dbReference type="NCBI Taxonomy" id="113560"/>
    <lineage>
        <taxon>Bacteria</taxon>
        <taxon>Bacillati</taxon>
        <taxon>Actinomycetota</taxon>
        <taxon>Actinomycetes</taxon>
        <taxon>Micromonosporales</taxon>
        <taxon>Micromonosporaceae</taxon>
        <taxon>Winogradskya</taxon>
    </lineage>
</organism>
<dbReference type="Proteomes" id="UP000680865">
    <property type="component" value="Unassembled WGS sequence"/>
</dbReference>
<reference evidence="2" key="1">
    <citation type="submission" date="2021-03" db="EMBL/GenBank/DDBJ databases">
        <title>Whole genome shotgun sequence of Actinoplanes consettensis NBRC 14913.</title>
        <authorList>
            <person name="Komaki H."/>
            <person name="Tamura T."/>
        </authorList>
    </citation>
    <scope>NUCLEOTIDE SEQUENCE</scope>
    <source>
        <strain evidence="2">NBRC 14913</strain>
    </source>
</reference>
<comment type="caution">
    <text evidence="2">The sequence shown here is derived from an EMBL/GenBank/DDBJ whole genome shotgun (WGS) entry which is preliminary data.</text>
</comment>
<name>A0A919SDF8_9ACTN</name>
<gene>
    <name evidence="2" type="ORF">Aco04nite_16120</name>
</gene>
<dbReference type="EMBL" id="BOQP01000007">
    <property type="protein sequence ID" value="GIM69614.1"/>
    <property type="molecule type" value="Genomic_DNA"/>
</dbReference>
<feature type="chain" id="PRO_5037609670" description="Peptidase inhibitor family I36" evidence="1">
    <location>
        <begin position="31"/>
        <end position="130"/>
    </location>
</feature>
<dbReference type="AlphaFoldDB" id="A0A919SDF8"/>
<evidence type="ECO:0000313" key="3">
    <source>
        <dbReference type="Proteomes" id="UP000680865"/>
    </source>
</evidence>
<dbReference type="Pfam" id="PF03995">
    <property type="entry name" value="Inhibitor_I36"/>
    <property type="match status" value="1"/>
</dbReference>
<proteinExistence type="predicted"/>
<protein>
    <recommendedName>
        <fullName evidence="4">Peptidase inhibitor family I36</fullName>
    </recommendedName>
</protein>
<accession>A0A919SDF8</accession>
<evidence type="ECO:0000256" key="1">
    <source>
        <dbReference type="SAM" id="SignalP"/>
    </source>
</evidence>
<feature type="signal peptide" evidence="1">
    <location>
        <begin position="1"/>
        <end position="30"/>
    </location>
</feature>
<dbReference type="RefSeq" id="WP_212996551.1">
    <property type="nucleotide sequence ID" value="NZ_BAAATW010000005.1"/>
</dbReference>
<evidence type="ECO:0008006" key="4">
    <source>
        <dbReference type="Google" id="ProtNLM"/>
    </source>
</evidence>
<keyword evidence="1" id="KW-0732">Signal</keyword>
<dbReference type="Gene3D" id="2.60.20.10">
    <property type="entry name" value="Crystallins"/>
    <property type="match status" value="1"/>
</dbReference>
<evidence type="ECO:0000313" key="2">
    <source>
        <dbReference type="EMBL" id="GIM69614.1"/>
    </source>
</evidence>
<keyword evidence="3" id="KW-1185">Reference proteome</keyword>
<sequence>MRKRTAIRAALGTALAVAGSLFVLPSAAQAVYTCQKGEVCIFSDHGLRGTTLVVYSGKHNFTSNWHFYNGLAANDNASSIVNKTDITVFVSSDFNDLGKVAVVWPGTKMEFTGQNGSLDDNTMSSINVYA</sequence>